<protein>
    <recommendedName>
        <fullName evidence="4">MORN repeat variant</fullName>
    </recommendedName>
</protein>
<dbReference type="Gene3D" id="2.20.110.10">
    <property type="entry name" value="Histone H3 K4-specific methyltransferase SET7/9 N-terminal domain"/>
    <property type="match status" value="1"/>
</dbReference>
<dbReference type="SUPFAM" id="SSF82185">
    <property type="entry name" value="Histone H3 K4-specific methyltransferase SET7/9 N-terminal domain"/>
    <property type="match status" value="1"/>
</dbReference>
<gene>
    <name evidence="2" type="ORF">GCM10023183_03040</name>
</gene>
<evidence type="ECO:0008006" key="4">
    <source>
        <dbReference type="Google" id="ProtNLM"/>
    </source>
</evidence>
<comment type="caution">
    <text evidence="2">The sequence shown here is derived from an EMBL/GenBank/DDBJ whole genome shotgun (WGS) entry which is preliminary data.</text>
</comment>
<keyword evidence="1" id="KW-0732">Signal</keyword>
<accession>A0ABP8F6N3</accession>
<dbReference type="RefSeq" id="WP_345161629.1">
    <property type="nucleotide sequence ID" value="NZ_BAABGX010000001.1"/>
</dbReference>
<reference evidence="3" key="1">
    <citation type="journal article" date="2019" name="Int. J. Syst. Evol. Microbiol.">
        <title>The Global Catalogue of Microorganisms (GCM) 10K type strain sequencing project: providing services to taxonomists for standard genome sequencing and annotation.</title>
        <authorList>
            <consortium name="The Broad Institute Genomics Platform"/>
            <consortium name="The Broad Institute Genome Sequencing Center for Infectious Disease"/>
            <person name="Wu L."/>
            <person name="Ma J."/>
        </authorList>
    </citation>
    <scope>NUCLEOTIDE SEQUENCE [LARGE SCALE GENOMIC DNA]</scope>
    <source>
        <strain evidence="3">JCM 17917</strain>
    </source>
</reference>
<proteinExistence type="predicted"/>
<dbReference type="PROSITE" id="PS51257">
    <property type="entry name" value="PROKAR_LIPOPROTEIN"/>
    <property type="match status" value="1"/>
</dbReference>
<evidence type="ECO:0000256" key="1">
    <source>
        <dbReference type="SAM" id="SignalP"/>
    </source>
</evidence>
<evidence type="ECO:0000313" key="3">
    <source>
        <dbReference type="Proteomes" id="UP001501844"/>
    </source>
</evidence>
<organism evidence="2 3">
    <name type="scientific">Nibribacter koreensis</name>
    <dbReference type="NCBI Taxonomy" id="1084519"/>
    <lineage>
        <taxon>Bacteria</taxon>
        <taxon>Pseudomonadati</taxon>
        <taxon>Bacteroidota</taxon>
        <taxon>Cytophagia</taxon>
        <taxon>Cytophagales</taxon>
        <taxon>Hymenobacteraceae</taxon>
        <taxon>Nibribacter</taxon>
    </lineage>
</organism>
<dbReference type="EMBL" id="BAABGX010000001">
    <property type="protein sequence ID" value="GAA4296318.1"/>
    <property type="molecule type" value="Genomic_DNA"/>
</dbReference>
<feature type="signal peptide" evidence="1">
    <location>
        <begin position="1"/>
        <end position="21"/>
    </location>
</feature>
<sequence length="257" mass="28727">MKGFVLPVLLAVLLFSCMSPKTEEVKDMDSNGWVRTKGTLVNGHREGFFEDYDSSGVLIESAFWKQGYREGPFTRYFPNGDIKEKGAYVEGELNGTHELYDSLGNSTWVMYADGMKVGVEEHKDKTRIITDQIHYSENGHALYQEKLSVLGKVTERILFPVMGDNDDVLKLGVANAFTVHLIEPPVGKVTMVIGTATEDDFIPIATGTSSNNQTFTYIFKPTKIGPHVLSIKLKHAKSPQDQVSVSDEVYQFLYTVE</sequence>
<name>A0ABP8F6N3_9BACT</name>
<feature type="chain" id="PRO_5045243682" description="MORN repeat variant" evidence="1">
    <location>
        <begin position="22"/>
        <end position="257"/>
    </location>
</feature>
<dbReference type="Proteomes" id="UP001501844">
    <property type="component" value="Unassembled WGS sequence"/>
</dbReference>
<evidence type="ECO:0000313" key="2">
    <source>
        <dbReference type="EMBL" id="GAA4296318.1"/>
    </source>
</evidence>
<keyword evidence="3" id="KW-1185">Reference proteome</keyword>